<feature type="chain" id="PRO_5046669377" description="DUF4142 domain-containing protein" evidence="1">
    <location>
        <begin position="24"/>
        <end position="176"/>
    </location>
</feature>
<keyword evidence="3" id="KW-1185">Reference proteome</keyword>
<proteinExistence type="predicted"/>
<feature type="signal peptide" evidence="1">
    <location>
        <begin position="1"/>
        <end position="23"/>
    </location>
</feature>
<keyword evidence="1" id="KW-0732">Signal</keyword>
<comment type="caution">
    <text evidence="2">The sequence shown here is derived from an EMBL/GenBank/DDBJ whole genome shotgun (WGS) entry which is preliminary data.</text>
</comment>
<dbReference type="Proteomes" id="UP001343492">
    <property type="component" value="Unassembled WGS sequence"/>
</dbReference>
<dbReference type="EMBL" id="JAZDQV010000006">
    <property type="protein sequence ID" value="MEE1877604.1"/>
    <property type="molecule type" value="Genomic_DNA"/>
</dbReference>
<evidence type="ECO:0000313" key="2">
    <source>
        <dbReference type="EMBL" id="MEE1877604.1"/>
    </source>
</evidence>
<name>A0ABU7GF18_9SPHN</name>
<accession>A0ABU7GF18</accession>
<organism evidence="2 3">
    <name type="scientific">Altererythrobacter litoralis</name>
    <dbReference type="NCBI Taxonomy" id="3113904"/>
    <lineage>
        <taxon>Bacteria</taxon>
        <taxon>Pseudomonadati</taxon>
        <taxon>Pseudomonadota</taxon>
        <taxon>Alphaproteobacteria</taxon>
        <taxon>Sphingomonadales</taxon>
        <taxon>Erythrobacteraceae</taxon>
        <taxon>Altererythrobacter</taxon>
    </lineage>
</organism>
<sequence>MKRKPSFAVLPLLAAIGLLGACAGGSDRYPSLSLRDFERVQGSYAAPDSAAAVLRPAPLGVTQVEEIGKALEEASARHTRFLAHAETARPIVADAAGTGPEDKRWGLAQVEIAELDSRRAGTAALLADLDRLYADATLSFTEREQVAQANVQLEGIVAAEDRVIGELIDLLAKAPN</sequence>
<evidence type="ECO:0000313" key="3">
    <source>
        <dbReference type="Proteomes" id="UP001343492"/>
    </source>
</evidence>
<dbReference type="RefSeq" id="WP_354144703.1">
    <property type="nucleotide sequence ID" value="NZ_JAZDQV010000006.1"/>
</dbReference>
<gene>
    <name evidence="2" type="ORF">VRS74_07915</name>
</gene>
<evidence type="ECO:0008006" key="4">
    <source>
        <dbReference type="Google" id="ProtNLM"/>
    </source>
</evidence>
<evidence type="ECO:0000256" key="1">
    <source>
        <dbReference type="SAM" id="SignalP"/>
    </source>
</evidence>
<reference evidence="2 3" key="1">
    <citation type="submission" date="2024-01" db="EMBL/GenBank/DDBJ databases">
        <title>The genome sequence of Erythrobacteraceae sp. strain 1XM1-14.</title>
        <authorList>
            <person name="Liu Y."/>
        </authorList>
    </citation>
    <scope>NUCLEOTIDE SEQUENCE [LARGE SCALE GENOMIC DNA]</scope>
    <source>
        <strain evidence="2 3">1XM1-14</strain>
    </source>
</reference>
<protein>
    <recommendedName>
        <fullName evidence="4">DUF4142 domain-containing protein</fullName>
    </recommendedName>
</protein>
<dbReference type="PROSITE" id="PS51257">
    <property type="entry name" value="PROKAR_LIPOPROTEIN"/>
    <property type="match status" value="1"/>
</dbReference>